<feature type="non-terminal residue" evidence="1">
    <location>
        <position position="1"/>
    </location>
</feature>
<accession>A0A820Y571</accession>
<evidence type="ECO:0000313" key="2">
    <source>
        <dbReference type="Proteomes" id="UP000663866"/>
    </source>
</evidence>
<protein>
    <submittedName>
        <fullName evidence="1">Uncharacterized protein</fullName>
    </submittedName>
</protein>
<dbReference type="EMBL" id="CAJOBG010059831">
    <property type="protein sequence ID" value="CAF4543535.1"/>
    <property type="molecule type" value="Genomic_DNA"/>
</dbReference>
<comment type="caution">
    <text evidence="1">The sequence shown here is derived from an EMBL/GenBank/DDBJ whole genome shotgun (WGS) entry which is preliminary data.</text>
</comment>
<proteinExistence type="predicted"/>
<gene>
    <name evidence="1" type="ORF">OVN521_LOCUS42879</name>
</gene>
<organism evidence="1 2">
    <name type="scientific">Rotaria magnacalcarata</name>
    <dbReference type="NCBI Taxonomy" id="392030"/>
    <lineage>
        <taxon>Eukaryota</taxon>
        <taxon>Metazoa</taxon>
        <taxon>Spiralia</taxon>
        <taxon>Gnathifera</taxon>
        <taxon>Rotifera</taxon>
        <taxon>Eurotatoria</taxon>
        <taxon>Bdelloidea</taxon>
        <taxon>Philodinida</taxon>
        <taxon>Philodinidae</taxon>
        <taxon>Rotaria</taxon>
    </lineage>
</organism>
<sequence>HDRDGVLGHDRDGVLGCFNDGNHEWL</sequence>
<dbReference type="Proteomes" id="UP000663866">
    <property type="component" value="Unassembled WGS sequence"/>
</dbReference>
<name>A0A820Y571_9BILA</name>
<keyword evidence="2" id="KW-1185">Reference proteome</keyword>
<reference evidence="1" key="1">
    <citation type="submission" date="2021-02" db="EMBL/GenBank/DDBJ databases">
        <authorList>
            <person name="Nowell W R."/>
        </authorList>
    </citation>
    <scope>NUCLEOTIDE SEQUENCE</scope>
</reference>
<evidence type="ECO:0000313" key="1">
    <source>
        <dbReference type="EMBL" id="CAF4543535.1"/>
    </source>
</evidence>
<dbReference type="AlphaFoldDB" id="A0A820Y571"/>